<dbReference type="Pfam" id="PF13873">
    <property type="entry name" value="Myb_DNA-bind_5"/>
    <property type="match status" value="1"/>
</dbReference>
<gene>
    <name evidence="3" type="primary">LOC108696493</name>
</gene>
<dbReference type="GeneID" id="108696493"/>
<protein>
    <submittedName>
        <fullName evidence="3">Uncharacterized protein LOC108696493</fullName>
    </submittedName>
</protein>
<dbReference type="PROSITE" id="PS50090">
    <property type="entry name" value="MYB_LIKE"/>
    <property type="match status" value="1"/>
</dbReference>
<accession>A0A1L8FLQ1</accession>
<evidence type="ECO:0000256" key="1">
    <source>
        <dbReference type="SAM" id="MobiDB-lite"/>
    </source>
</evidence>
<dbReference type="PaxDb" id="8355-A0A1L8FLQ1"/>
<feature type="compositionally biased region" description="Pro residues" evidence="1">
    <location>
        <begin position="144"/>
        <end position="161"/>
    </location>
</feature>
<feature type="region of interest" description="Disordered" evidence="1">
    <location>
        <begin position="120"/>
        <end position="173"/>
    </location>
</feature>
<name>A0A1L8FLQ1_XENLA</name>
<proteinExistence type="predicted"/>
<dbReference type="PANTHER" id="PTHR23098">
    <property type="entry name" value="AGAP001331-PA-RELATED"/>
    <property type="match status" value="1"/>
</dbReference>
<evidence type="ECO:0000313" key="2">
    <source>
        <dbReference type="Proteomes" id="UP000186698"/>
    </source>
</evidence>
<dbReference type="InterPro" id="IPR001005">
    <property type="entry name" value="SANT/Myb"/>
</dbReference>
<evidence type="ECO:0000313" key="3">
    <source>
        <dbReference type="RefSeq" id="XP_018081416.1"/>
    </source>
</evidence>
<keyword evidence="2" id="KW-1185">Reference proteome</keyword>
<reference evidence="3" key="1">
    <citation type="submission" date="2025-08" db="UniProtKB">
        <authorList>
            <consortium name="RefSeq"/>
        </authorList>
    </citation>
    <scope>IDENTIFICATION</scope>
    <source>
        <strain evidence="3">J_2021</strain>
        <tissue evidence="3">Erythrocytes</tissue>
    </source>
</reference>
<dbReference type="InterPro" id="IPR028002">
    <property type="entry name" value="Myb_DNA-bind_5"/>
</dbReference>
<feature type="compositionally biased region" description="Basic and acidic residues" evidence="1">
    <location>
        <begin position="127"/>
        <end position="140"/>
    </location>
</feature>
<dbReference type="Bgee" id="108696493">
    <property type="expression patterns" value="Expressed in lung and 8 other cell types or tissues"/>
</dbReference>
<sequence>MKQIKFSETEKHTLVDKVIAYSKKTFPKNAVKLFDKKNRDTNWQNIAKAVSKVDHTRRTAQDCQIAWNNYKRQIQRIIAKIQKTFKDTGNLMPLENSLQQKQMDVVQYFKMDAALSTLVKTKQLSRHSSEQRARNQERAVAHPLPLPPSAYPSAQNPPPLPQGAAFSTPHPRQPMNMAGPSLSPMSSYVTTSRLSPRASQRLAGLAIAPPRRHSAVQTTPLIMSSPSTSITPSCVISPKSLEEKVEELQREVRDLKDIIISNFVQLKKMLKQ</sequence>
<dbReference type="RefSeq" id="XP_018081416.1">
    <property type="nucleotide sequence ID" value="XM_018225927.2"/>
</dbReference>
<dbReference type="KEGG" id="xla:108696493"/>
<organism evidence="2 3">
    <name type="scientific">Xenopus laevis</name>
    <name type="common">African clawed frog</name>
    <dbReference type="NCBI Taxonomy" id="8355"/>
    <lineage>
        <taxon>Eukaryota</taxon>
        <taxon>Metazoa</taxon>
        <taxon>Chordata</taxon>
        <taxon>Craniata</taxon>
        <taxon>Vertebrata</taxon>
        <taxon>Euteleostomi</taxon>
        <taxon>Amphibia</taxon>
        <taxon>Batrachia</taxon>
        <taxon>Anura</taxon>
        <taxon>Pipoidea</taxon>
        <taxon>Pipidae</taxon>
        <taxon>Xenopodinae</taxon>
        <taxon>Xenopus</taxon>
        <taxon>Xenopus</taxon>
    </lineage>
</organism>
<dbReference type="Gene3D" id="1.10.10.60">
    <property type="entry name" value="Homeodomain-like"/>
    <property type="match status" value="1"/>
</dbReference>
<dbReference type="GO" id="GO:0005634">
    <property type="term" value="C:nucleus"/>
    <property type="evidence" value="ECO:0007669"/>
    <property type="project" value="TreeGrafter"/>
</dbReference>
<dbReference type="Proteomes" id="UP000186698">
    <property type="component" value="Chromosome 7L"/>
</dbReference>
<dbReference type="PANTHER" id="PTHR23098:SF23">
    <property type="entry name" value="MYB-RELATED TRANSCRIPTION FACTOR, PARTNER OF PROFILIN-LIKE ISOFORM X2-RELATED"/>
    <property type="match status" value="1"/>
</dbReference>
<dbReference type="AlphaFoldDB" id="A0A1L8FLQ1"/>